<dbReference type="EMBL" id="JACAZH010000008">
    <property type="protein sequence ID" value="KAF7360822.1"/>
    <property type="molecule type" value="Genomic_DNA"/>
</dbReference>
<dbReference type="PRINTS" id="PR00747">
    <property type="entry name" value="GLYHDRLASE47"/>
</dbReference>
<dbReference type="InterPro" id="IPR036026">
    <property type="entry name" value="Seven-hairpin_glycosidases"/>
</dbReference>
<dbReference type="EC" id="3.2.1.-" evidence="10"/>
<keyword evidence="6" id="KW-0106">Calcium</keyword>
<keyword evidence="10" id="KW-0326">Glycosidase</keyword>
<evidence type="ECO:0000256" key="3">
    <source>
        <dbReference type="ARBA" id="ARBA00007658"/>
    </source>
</evidence>
<evidence type="ECO:0000256" key="4">
    <source>
        <dbReference type="ARBA" id="ARBA00022723"/>
    </source>
</evidence>
<comment type="similarity">
    <text evidence="3 10">Belongs to the glycosyl hydrolase 47 family.</text>
</comment>
<evidence type="ECO:0000256" key="5">
    <source>
        <dbReference type="ARBA" id="ARBA00022801"/>
    </source>
</evidence>
<dbReference type="InterPro" id="IPR001382">
    <property type="entry name" value="Glyco_hydro_47"/>
</dbReference>
<dbReference type="Pfam" id="PF01532">
    <property type="entry name" value="Glyco_hydro_47"/>
    <property type="match status" value="2"/>
</dbReference>
<accession>A0A8H7D669</accession>
<reference evidence="11" key="1">
    <citation type="submission" date="2020-05" db="EMBL/GenBank/DDBJ databases">
        <title>Mycena genomes resolve the evolution of fungal bioluminescence.</title>
        <authorList>
            <person name="Tsai I.J."/>
        </authorList>
    </citation>
    <scope>NUCLEOTIDE SEQUENCE</scope>
    <source>
        <strain evidence="11">160909Yilan</strain>
    </source>
</reference>
<evidence type="ECO:0000256" key="10">
    <source>
        <dbReference type="RuleBase" id="RU361193"/>
    </source>
</evidence>
<evidence type="ECO:0000256" key="8">
    <source>
        <dbReference type="ARBA" id="ARBA00047669"/>
    </source>
</evidence>
<dbReference type="GO" id="GO:0005975">
    <property type="term" value="P:carbohydrate metabolic process"/>
    <property type="evidence" value="ECO:0007669"/>
    <property type="project" value="InterPro"/>
</dbReference>
<evidence type="ECO:0000256" key="2">
    <source>
        <dbReference type="ARBA" id="ARBA00004922"/>
    </source>
</evidence>
<evidence type="ECO:0000256" key="1">
    <source>
        <dbReference type="ARBA" id="ARBA00001913"/>
    </source>
</evidence>
<dbReference type="GO" id="GO:0036503">
    <property type="term" value="P:ERAD pathway"/>
    <property type="evidence" value="ECO:0007669"/>
    <property type="project" value="UniProtKB-ARBA"/>
</dbReference>
<dbReference type="AlphaFoldDB" id="A0A8H7D669"/>
<dbReference type="GO" id="GO:0016020">
    <property type="term" value="C:membrane"/>
    <property type="evidence" value="ECO:0007669"/>
    <property type="project" value="InterPro"/>
</dbReference>
<dbReference type="Proteomes" id="UP000623467">
    <property type="component" value="Unassembled WGS sequence"/>
</dbReference>
<gene>
    <name evidence="11" type="ORF">MSAN_01111500</name>
</gene>
<comment type="cofactor">
    <cofactor evidence="1">
        <name>Ca(2+)</name>
        <dbReference type="ChEBI" id="CHEBI:29108"/>
    </cofactor>
</comment>
<comment type="pathway">
    <text evidence="2">Protein modification; protein glycosylation.</text>
</comment>
<keyword evidence="4" id="KW-0479">Metal-binding</keyword>
<dbReference type="InterPro" id="IPR050749">
    <property type="entry name" value="Glycosyl_Hydrolase_47"/>
</dbReference>
<dbReference type="GO" id="GO:0005509">
    <property type="term" value="F:calcium ion binding"/>
    <property type="evidence" value="ECO:0007669"/>
    <property type="project" value="InterPro"/>
</dbReference>
<dbReference type="GO" id="GO:0005783">
    <property type="term" value="C:endoplasmic reticulum"/>
    <property type="evidence" value="ECO:0007669"/>
    <property type="project" value="TreeGrafter"/>
</dbReference>
<name>A0A8H7D669_9AGAR</name>
<comment type="catalytic activity">
    <reaction evidence="9">
        <text>N(4)-(alpha-D-Man-(1-&gt;2)-alpha-D-Man-(1-&gt;2)-alpha-D-Man-(1-&gt;3)-[alpha-D-Man-(1-&gt;2)-alpha-D-Man-(1-&gt;3)-[alpha-D-Man-(1-&gt;2)-alpha-D-Man-(1-&gt;6)]-alpha-D-Man-(1-&gt;6)]-beta-D-Man-(1-&gt;4)-beta-D-GlcNAc-(1-&gt;4)-beta-D-GlcNAc)-L-asparaginyl-[protein] (N-glucan mannose isomer 9A1,2,3B1,2,3) + 4 H2O = N(4)-(alpha-D-Man-(1-&gt;3)-[alpha-D-Man-(1-&gt;3)-[alpha-D-Man-(1-&gt;6)]-alpha-D-Man-(1-&gt;6)]-beta-D-Man-(1-&gt;4)-beta-D-GlcNAc-(1-&gt;4)-beta-D-GlcNAc)-L-asparaginyl-[protein] (N-glucan mannose isomer 5A1,2) + 4 beta-D-mannose</text>
        <dbReference type="Rhea" id="RHEA:56008"/>
        <dbReference type="Rhea" id="RHEA-COMP:14356"/>
        <dbReference type="Rhea" id="RHEA-COMP:14367"/>
        <dbReference type="ChEBI" id="CHEBI:15377"/>
        <dbReference type="ChEBI" id="CHEBI:28563"/>
        <dbReference type="ChEBI" id="CHEBI:59087"/>
        <dbReference type="ChEBI" id="CHEBI:139493"/>
        <dbReference type="EC" id="3.2.1.113"/>
    </reaction>
</comment>
<dbReference type="Gene3D" id="1.50.10.10">
    <property type="match status" value="2"/>
</dbReference>
<evidence type="ECO:0000256" key="6">
    <source>
        <dbReference type="ARBA" id="ARBA00022837"/>
    </source>
</evidence>
<proteinExistence type="inferred from homology"/>
<dbReference type="OrthoDB" id="8118055at2759"/>
<sequence>MSNDSIFSSRPGLSADAEKRDVVVNAFKHAWSAYEHDAMGADEYLPVSHSGANFSGYGGIGYTIVEAIDTMILMGLDSEYAEAKNWIKEHLSFDRNSYFSTFETTIRVLSGLLSAYYLTGDELYKQHAADIGDRILPAFDTASGLPESSVNLGAGTAMHLKKVMEVMNKARSLDGLAPIAISYVLFFNTVPLLMSGGNSYYEYLLKQYIQTNRTEPVYLQMYSDAMRGVHDLIYKTPRDHLTYVAELLPPELSGLGKFSGSATKARAPWMLPGRTVSVPPRMEELTAVGKCNWETGVALLETFMETHKTATGLSPESVNFLTTKDPPGKRDWYIKNASPKSPSYNARYMLRPKISESVFLAWRLTGDIRYRKYAWEIFSAIELHCLAEGRYATGADVDNLPVRNVDKQETFFLSETLKYLFLTFAEENVLNLSEMVFNAKAHPLPIFNPSITK</sequence>
<keyword evidence="5 10" id="KW-0378">Hydrolase</keyword>
<dbReference type="GO" id="GO:0004571">
    <property type="term" value="F:mannosyl-oligosaccharide 1,2-alpha-mannosidase activity"/>
    <property type="evidence" value="ECO:0007669"/>
    <property type="project" value="UniProtKB-EC"/>
</dbReference>
<comment type="catalytic activity">
    <reaction evidence="8">
        <text>N(4)-(alpha-D-Man-(1-&gt;2)-alpha-D-Man-(1-&gt;2)-alpha-D-Man-(1-&gt;3)-[alpha-D-Man-(1-&gt;3)-[alpha-D-Man-(1-&gt;2)-alpha-D-Man-(1-&gt;6)]-alpha-D-Man-(1-&gt;6)]-beta-D-Man-(1-&gt;4)-beta-D-GlcNAc-(1-&gt;4)-beta-D-GlcNAc)-L-asparaginyl-[protein] (N-glucan mannose isomer 8A1,2,3B1,3) + 3 H2O = N(4)-(alpha-D-Man-(1-&gt;3)-[alpha-D-Man-(1-&gt;3)-[alpha-D-Man-(1-&gt;6)]-alpha-D-Man-(1-&gt;6)]-beta-D-Man-(1-&gt;4)-beta-D-GlcNAc-(1-&gt;4)-beta-D-GlcNAc)-L-asparaginyl-[protein] (N-glucan mannose isomer 5A1,2) + 3 beta-D-mannose</text>
        <dbReference type="Rhea" id="RHEA:56028"/>
        <dbReference type="Rhea" id="RHEA-COMP:14358"/>
        <dbReference type="Rhea" id="RHEA-COMP:14367"/>
        <dbReference type="ChEBI" id="CHEBI:15377"/>
        <dbReference type="ChEBI" id="CHEBI:28563"/>
        <dbReference type="ChEBI" id="CHEBI:59087"/>
        <dbReference type="ChEBI" id="CHEBI:60628"/>
        <dbReference type="EC" id="3.2.1.113"/>
    </reaction>
</comment>
<keyword evidence="7" id="KW-1015">Disulfide bond</keyword>
<evidence type="ECO:0000313" key="12">
    <source>
        <dbReference type="Proteomes" id="UP000623467"/>
    </source>
</evidence>
<organism evidence="11 12">
    <name type="scientific">Mycena sanguinolenta</name>
    <dbReference type="NCBI Taxonomy" id="230812"/>
    <lineage>
        <taxon>Eukaryota</taxon>
        <taxon>Fungi</taxon>
        <taxon>Dikarya</taxon>
        <taxon>Basidiomycota</taxon>
        <taxon>Agaricomycotina</taxon>
        <taxon>Agaricomycetes</taxon>
        <taxon>Agaricomycetidae</taxon>
        <taxon>Agaricales</taxon>
        <taxon>Marasmiineae</taxon>
        <taxon>Mycenaceae</taxon>
        <taxon>Mycena</taxon>
    </lineage>
</organism>
<evidence type="ECO:0000256" key="9">
    <source>
        <dbReference type="ARBA" id="ARBA00048605"/>
    </source>
</evidence>
<evidence type="ECO:0000256" key="7">
    <source>
        <dbReference type="ARBA" id="ARBA00023157"/>
    </source>
</evidence>
<dbReference type="InterPro" id="IPR012341">
    <property type="entry name" value="6hp_glycosidase-like_sf"/>
</dbReference>
<dbReference type="SUPFAM" id="SSF48225">
    <property type="entry name" value="Seven-hairpin glycosidases"/>
    <property type="match status" value="1"/>
</dbReference>
<keyword evidence="12" id="KW-1185">Reference proteome</keyword>
<comment type="caution">
    <text evidence="11">The sequence shown here is derived from an EMBL/GenBank/DDBJ whole genome shotgun (WGS) entry which is preliminary data.</text>
</comment>
<evidence type="ECO:0000313" key="11">
    <source>
        <dbReference type="EMBL" id="KAF7360822.1"/>
    </source>
</evidence>
<dbReference type="PANTHER" id="PTHR11742:SF55">
    <property type="entry name" value="ENDOPLASMIC RETICULUM MANNOSYL-OLIGOSACCHARIDE 1,2-ALPHA-MANNOSIDASE"/>
    <property type="match status" value="1"/>
</dbReference>
<protein>
    <recommendedName>
        <fullName evidence="10">alpha-1,2-Mannosidase</fullName>
        <ecNumber evidence="10">3.2.1.-</ecNumber>
    </recommendedName>
</protein>
<dbReference type="PANTHER" id="PTHR11742">
    <property type="entry name" value="MANNOSYL-OLIGOSACCHARIDE ALPHA-1,2-MANNOSIDASE-RELATED"/>
    <property type="match status" value="1"/>
</dbReference>